<reference evidence="2" key="2">
    <citation type="submission" date="2015-03" db="UniProtKB">
        <authorList>
            <consortium name="EnsemblPlants"/>
        </authorList>
    </citation>
    <scope>IDENTIFICATION</scope>
</reference>
<feature type="compositionally biased region" description="Gly residues" evidence="1">
    <location>
        <begin position="1"/>
        <end position="12"/>
    </location>
</feature>
<organism evidence="2">
    <name type="scientific">Oryza barthii</name>
    <dbReference type="NCBI Taxonomy" id="65489"/>
    <lineage>
        <taxon>Eukaryota</taxon>
        <taxon>Viridiplantae</taxon>
        <taxon>Streptophyta</taxon>
        <taxon>Embryophyta</taxon>
        <taxon>Tracheophyta</taxon>
        <taxon>Spermatophyta</taxon>
        <taxon>Magnoliopsida</taxon>
        <taxon>Liliopsida</taxon>
        <taxon>Poales</taxon>
        <taxon>Poaceae</taxon>
        <taxon>BOP clade</taxon>
        <taxon>Oryzoideae</taxon>
        <taxon>Oryzeae</taxon>
        <taxon>Oryzinae</taxon>
        <taxon>Oryza</taxon>
    </lineage>
</organism>
<accession>A0A0D3ELH4</accession>
<name>A0A0D3ELH4_9ORYZ</name>
<proteinExistence type="predicted"/>
<feature type="compositionally biased region" description="Basic and acidic residues" evidence="1">
    <location>
        <begin position="13"/>
        <end position="22"/>
    </location>
</feature>
<dbReference type="Proteomes" id="UP000026960">
    <property type="component" value="Chromosome 1"/>
</dbReference>
<dbReference type="Gramene" id="OBART01G08520.1">
    <property type="protein sequence ID" value="OBART01G08520.1"/>
    <property type="gene ID" value="OBART01G08520"/>
</dbReference>
<feature type="compositionally biased region" description="Basic and acidic residues" evidence="1">
    <location>
        <begin position="54"/>
        <end position="68"/>
    </location>
</feature>
<reference evidence="2" key="1">
    <citation type="journal article" date="2009" name="Rice">
        <title>De Novo Next Generation Sequencing of Plant Genomes.</title>
        <authorList>
            <person name="Rounsley S."/>
            <person name="Marri P.R."/>
            <person name="Yu Y."/>
            <person name="He R."/>
            <person name="Sisneros N."/>
            <person name="Goicoechea J.L."/>
            <person name="Lee S.J."/>
            <person name="Angelova A."/>
            <person name="Kudrna D."/>
            <person name="Luo M."/>
            <person name="Affourtit J."/>
            <person name="Desany B."/>
            <person name="Knight J."/>
            <person name="Niazi F."/>
            <person name="Egholm M."/>
            <person name="Wing R.A."/>
        </authorList>
    </citation>
    <scope>NUCLEOTIDE SEQUENCE [LARGE SCALE GENOMIC DNA]</scope>
    <source>
        <strain evidence="2">cv. IRGC 105608</strain>
    </source>
</reference>
<protein>
    <submittedName>
        <fullName evidence="2">Uncharacterized protein</fullName>
    </submittedName>
</protein>
<sequence>MQRVRAGGGGEGLQRRGADPGRHSHRPRLRVVADQGVPAVPRLRRLRRPVPEAGAEHGRCGFRQREEGPLQQQKKYKSES</sequence>
<evidence type="ECO:0000256" key="1">
    <source>
        <dbReference type="SAM" id="MobiDB-lite"/>
    </source>
</evidence>
<keyword evidence="3" id="KW-1185">Reference proteome</keyword>
<feature type="region of interest" description="Disordered" evidence="1">
    <location>
        <begin position="1"/>
        <end position="80"/>
    </location>
</feature>
<dbReference type="AlphaFoldDB" id="A0A0D3ELH4"/>
<dbReference type="HOGENOM" id="CLU_2593537_0_0_1"/>
<dbReference type="EnsemblPlants" id="OBART01G08520.1">
    <property type="protein sequence ID" value="OBART01G08520.1"/>
    <property type="gene ID" value="OBART01G08520"/>
</dbReference>
<evidence type="ECO:0000313" key="2">
    <source>
        <dbReference type="EnsemblPlants" id="OBART01G08520.1"/>
    </source>
</evidence>
<evidence type="ECO:0000313" key="3">
    <source>
        <dbReference type="Proteomes" id="UP000026960"/>
    </source>
</evidence>
<dbReference type="PaxDb" id="65489-OBART01G08520.1"/>